<keyword evidence="3" id="KW-1185">Reference proteome</keyword>
<feature type="compositionally biased region" description="Acidic residues" evidence="1">
    <location>
        <begin position="84"/>
        <end position="103"/>
    </location>
</feature>
<proteinExistence type="predicted"/>
<feature type="region of interest" description="Disordered" evidence="1">
    <location>
        <begin position="1"/>
        <end position="45"/>
    </location>
</feature>
<name>J0D8H1_AURST</name>
<reference evidence="3" key="1">
    <citation type="journal article" date="2012" name="Science">
        <title>The Paleozoic origin of enzymatic lignin decomposition reconstructed from 31 fungal genomes.</title>
        <authorList>
            <person name="Floudas D."/>
            <person name="Binder M."/>
            <person name="Riley R."/>
            <person name="Barry K."/>
            <person name="Blanchette R.A."/>
            <person name="Henrissat B."/>
            <person name="Martinez A.T."/>
            <person name="Otillar R."/>
            <person name="Spatafora J.W."/>
            <person name="Yadav J.S."/>
            <person name="Aerts A."/>
            <person name="Benoit I."/>
            <person name="Boyd A."/>
            <person name="Carlson A."/>
            <person name="Copeland A."/>
            <person name="Coutinho P.M."/>
            <person name="de Vries R.P."/>
            <person name="Ferreira P."/>
            <person name="Findley K."/>
            <person name="Foster B."/>
            <person name="Gaskell J."/>
            <person name="Glotzer D."/>
            <person name="Gorecki P."/>
            <person name="Heitman J."/>
            <person name="Hesse C."/>
            <person name="Hori C."/>
            <person name="Igarashi K."/>
            <person name="Jurgens J.A."/>
            <person name="Kallen N."/>
            <person name="Kersten P."/>
            <person name="Kohler A."/>
            <person name="Kuees U."/>
            <person name="Kumar T.K.A."/>
            <person name="Kuo A."/>
            <person name="LaButti K."/>
            <person name="Larrondo L.F."/>
            <person name="Lindquist E."/>
            <person name="Ling A."/>
            <person name="Lombard V."/>
            <person name="Lucas S."/>
            <person name="Lundell T."/>
            <person name="Martin R."/>
            <person name="McLaughlin D.J."/>
            <person name="Morgenstern I."/>
            <person name="Morin E."/>
            <person name="Murat C."/>
            <person name="Nagy L.G."/>
            <person name="Nolan M."/>
            <person name="Ohm R.A."/>
            <person name="Patyshakuliyeva A."/>
            <person name="Rokas A."/>
            <person name="Ruiz-Duenas F.J."/>
            <person name="Sabat G."/>
            <person name="Salamov A."/>
            <person name="Samejima M."/>
            <person name="Schmutz J."/>
            <person name="Slot J.C."/>
            <person name="St John F."/>
            <person name="Stenlid J."/>
            <person name="Sun H."/>
            <person name="Sun S."/>
            <person name="Syed K."/>
            <person name="Tsang A."/>
            <person name="Wiebenga A."/>
            <person name="Young D."/>
            <person name="Pisabarro A."/>
            <person name="Eastwood D.C."/>
            <person name="Martin F."/>
            <person name="Cullen D."/>
            <person name="Grigoriev I.V."/>
            <person name="Hibbett D.S."/>
        </authorList>
    </citation>
    <scope>NUCLEOTIDE SEQUENCE [LARGE SCALE GENOMIC DNA]</scope>
    <source>
        <strain evidence="3">TFB10046</strain>
    </source>
</reference>
<evidence type="ECO:0000256" key="1">
    <source>
        <dbReference type="SAM" id="MobiDB-lite"/>
    </source>
</evidence>
<feature type="region of interest" description="Disordered" evidence="1">
    <location>
        <begin position="375"/>
        <end position="395"/>
    </location>
</feature>
<gene>
    <name evidence="2" type="ORF">AURDEDRAFT_117348</name>
</gene>
<dbReference type="eggNOG" id="ENOG502SC1Z">
    <property type="taxonomic scope" value="Eukaryota"/>
</dbReference>
<feature type="region of interest" description="Disordered" evidence="1">
    <location>
        <begin position="184"/>
        <end position="301"/>
    </location>
</feature>
<dbReference type="OMA" id="AVEDEWF"/>
<dbReference type="KEGG" id="adl:AURDEDRAFT_117348"/>
<sequence length="436" mass="46879">MPSTVAAPREPPPPLVLKTRLASTPALSSPGLFSSPAESHDAYDRCETPVSPTELVIRPRIQHASSSPAPWLLDGLARGKDGGDTDEDATDDDFAYDDEDDEAPMLTDAETSSEWALEPSVEPEPAHSSPAIVDDAALEAAELLLFLAGAPKQPMPVSVPVASTSQLPPMEVEVQMDIDATADAEPVTSSSADGVPPLPSTPAVKAQARAGDAEPGPGELSDLTPLRPSPAPAPAAKRRKPGPRERAQQKKAAATKRDDKADDAHVDVEQPAVQRVRKRKRAAPSPHSSPAKPSPKKRRGPVVIENADADTVAEIEGFLVETLALSRASSMPASQLMSAVLAEQPHLRAARTEAEWLPVFRDILAAFDVFGRARRTGKAADGKPPEDQWYYQPKHDPNSDRALLLAELMRNKRAATMNGDVQYYWKPVPRKVTVRW</sequence>
<dbReference type="InParanoid" id="J0D8H1"/>
<evidence type="ECO:0000313" key="3">
    <source>
        <dbReference type="Proteomes" id="UP000006514"/>
    </source>
</evidence>
<organism evidence="2 3">
    <name type="scientific">Auricularia subglabra (strain TFB-10046 / SS5)</name>
    <name type="common">White-rot fungus</name>
    <name type="synonym">Auricularia delicata (strain TFB10046)</name>
    <dbReference type="NCBI Taxonomy" id="717982"/>
    <lineage>
        <taxon>Eukaryota</taxon>
        <taxon>Fungi</taxon>
        <taxon>Dikarya</taxon>
        <taxon>Basidiomycota</taxon>
        <taxon>Agaricomycotina</taxon>
        <taxon>Agaricomycetes</taxon>
        <taxon>Auriculariales</taxon>
        <taxon>Auriculariaceae</taxon>
        <taxon>Auricularia</taxon>
    </lineage>
</organism>
<protein>
    <submittedName>
        <fullName evidence="2">Uncharacterized protein</fullName>
    </submittedName>
</protein>
<dbReference type="EMBL" id="JH687886">
    <property type="protein sequence ID" value="EJD35554.1"/>
    <property type="molecule type" value="Genomic_DNA"/>
</dbReference>
<accession>J0D8H1</accession>
<feature type="region of interest" description="Disordered" evidence="1">
    <location>
        <begin position="59"/>
        <end position="129"/>
    </location>
</feature>
<dbReference type="Proteomes" id="UP000006514">
    <property type="component" value="Unassembled WGS sequence"/>
</dbReference>
<dbReference type="AlphaFoldDB" id="J0D8H1"/>
<feature type="compositionally biased region" description="Basic and acidic residues" evidence="1">
    <location>
        <begin position="255"/>
        <end position="268"/>
    </location>
</feature>
<dbReference type="OrthoDB" id="5348546at2759"/>
<evidence type="ECO:0000313" key="2">
    <source>
        <dbReference type="EMBL" id="EJD35554.1"/>
    </source>
</evidence>